<dbReference type="PANTHER" id="PTHR21136:SF168">
    <property type="entry name" value="VESICLE-ASSOCIATED MEMBRANE PROTEIN 9"/>
    <property type="match status" value="1"/>
</dbReference>
<evidence type="ECO:0000256" key="1">
    <source>
        <dbReference type="ARBA" id="ARBA00008025"/>
    </source>
</evidence>
<dbReference type="GO" id="GO:0016192">
    <property type="term" value="P:vesicle-mediated transport"/>
    <property type="evidence" value="ECO:0007669"/>
    <property type="project" value="InterPro"/>
</dbReference>
<dbReference type="GO" id="GO:0005737">
    <property type="term" value="C:cytoplasm"/>
    <property type="evidence" value="ECO:0007669"/>
    <property type="project" value="UniProtKB-ARBA"/>
</dbReference>
<feature type="domain" description="V-SNARE coiled-coil homology" evidence="11">
    <location>
        <begin position="124"/>
        <end position="184"/>
    </location>
</feature>
<dbReference type="SMART" id="SM01270">
    <property type="entry name" value="Longin"/>
    <property type="match status" value="1"/>
</dbReference>
<dbReference type="CDD" id="cd14824">
    <property type="entry name" value="Longin"/>
    <property type="match status" value="1"/>
</dbReference>
<comment type="similarity">
    <text evidence="1">Belongs to the synaptobrevin family.</text>
</comment>
<keyword evidence="3 9" id="KW-0812">Transmembrane</keyword>
<keyword evidence="8" id="KW-0175">Coiled coil</keyword>
<evidence type="ECO:0000256" key="4">
    <source>
        <dbReference type="ARBA" id="ARBA00022927"/>
    </source>
</evidence>
<sequence>MTILYGLVARGKTVLAEYTSTSGNFPTITRVLLGKIEDKDMKMSYVYDQYVFHYIVENHITYMCMCDDMEKRRIPFGFLEDIKQRFQATYGERAQTAIAFAMSEDFGRTMHKQMDFHNGSGADAFAQVNTKLDDVKNIMVQNIEMVLERGEKLELLVDKTDKLQSQAHKFEKSSKELKNAMWWRRVKLYLLIFFILAFALWLITSLACGFDYKGC</sequence>
<evidence type="ECO:0000259" key="10">
    <source>
        <dbReference type="PROSITE" id="PS50859"/>
    </source>
</evidence>
<evidence type="ECO:0000256" key="3">
    <source>
        <dbReference type="ARBA" id="ARBA00022692"/>
    </source>
</evidence>
<accession>A0A7S3GNR1</accession>
<dbReference type="InterPro" id="IPR010908">
    <property type="entry name" value="Longin_dom"/>
</dbReference>
<evidence type="ECO:0000259" key="11">
    <source>
        <dbReference type="PROSITE" id="PS50892"/>
    </source>
</evidence>
<dbReference type="SUPFAM" id="SSF64356">
    <property type="entry name" value="SNARE-like"/>
    <property type="match status" value="1"/>
</dbReference>
<dbReference type="InterPro" id="IPR042855">
    <property type="entry name" value="V_SNARE_CC"/>
</dbReference>
<dbReference type="GO" id="GO:0015031">
    <property type="term" value="P:protein transport"/>
    <property type="evidence" value="ECO:0007669"/>
    <property type="project" value="UniProtKB-KW"/>
</dbReference>
<gene>
    <name evidence="12" type="ORF">SELO1098_LOCUS1006</name>
</gene>
<proteinExistence type="inferred from homology"/>
<dbReference type="SUPFAM" id="SSF58038">
    <property type="entry name" value="SNARE fusion complex"/>
    <property type="match status" value="1"/>
</dbReference>
<dbReference type="FunFam" id="1.20.5.110:FF:000004">
    <property type="entry name" value="Vesicle-associated membrane protein 7"/>
    <property type="match status" value="1"/>
</dbReference>
<dbReference type="GO" id="GO:0016020">
    <property type="term" value="C:membrane"/>
    <property type="evidence" value="ECO:0007669"/>
    <property type="project" value="InterPro"/>
</dbReference>
<keyword evidence="2" id="KW-0813">Transport</keyword>
<dbReference type="CDD" id="cd15843">
    <property type="entry name" value="R-SNARE"/>
    <property type="match status" value="1"/>
</dbReference>
<dbReference type="Pfam" id="PF00957">
    <property type="entry name" value="Synaptobrevin"/>
    <property type="match status" value="1"/>
</dbReference>
<evidence type="ECO:0000256" key="5">
    <source>
        <dbReference type="ARBA" id="ARBA00022989"/>
    </source>
</evidence>
<dbReference type="EMBL" id="HBIC01001832">
    <property type="protein sequence ID" value="CAE0272181.1"/>
    <property type="molecule type" value="Transcribed_RNA"/>
</dbReference>
<dbReference type="GO" id="GO:0012505">
    <property type="term" value="C:endomembrane system"/>
    <property type="evidence" value="ECO:0007669"/>
    <property type="project" value="UniProtKB-SubCell"/>
</dbReference>
<dbReference type="Pfam" id="PF13774">
    <property type="entry name" value="Longin"/>
    <property type="match status" value="1"/>
</dbReference>
<keyword evidence="4" id="KW-0653">Protein transport</keyword>
<dbReference type="InterPro" id="IPR051097">
    <property type="entry name" value="Synaptobrevin-like_transport"/>
</dbReference>
<comment type="subcellular location">
    <subcellularLocation>
        <location evidence="7">Endomembrane system</location>
        <topology evidence="7">Single-pass type IV membrane protein</topology>
    </subcellularLocation>
</comment>
<evidence type="ECO:0000256" key="9">
    <source>
        <dbReference type="SAM" id="Phobius"/>
    </source>
</evidence>
<feature type="transmembrane region" description="Helical" evidence="9">
    <location>
        <begin position="188"/>
        <end position="212"/>
    </location>
</feature>
<evidence type="ECO:0000256" key="8">
    <source>
        <dbReference type="PROSITE-ProRule" id="PRU00290"/>
    </source>
</evidence>
<dbReference type="PROSITE" id="PS50859">
    <property type="entry name" value="LONGIN"/>
    <property type="match status" value="1"/>
</dbReference>
<feature type="domain" description="Longin" evidence="10">
    <location>
        <begin position="7"/>
        <end position="110"/>
    </location>
</feature>
<reference evidence="12" key="1">
    <citation type="submission" date="2021-01" db="EMBL/GenBank/DDBJ databases">
        <authorList>
            <person name="Corre E."/>
            <person name="Pelletier E."/>
            <person name="Niang G."/>
            <person name="Scheremetjew M."/>
            <person name="Finn R."/>
            <person name="Kale V."/>
            <person name="Holt S."/>
            <person name="Cochrane G."/>
            <person name="Meng A."/>
            <person name="Brown T."/>
            <person name="Cohen L."/>
        </authorList>
    </citation>
    <scope>NUCLEOTIDE SEQUENCE</scope>
    <source>
        <strain evidence="12">CCAP 955/1</strain>
    </source>
</reference>
<keyword evidence="6 9" id="KW-0472">Membrane</keyword>
<dbReference type="FunFam" id="3.30.450.50:FF:000015">
    <property type="entry name" value="Synaptobrevin 2 isoform 1"/>
    <property type="match status" value="1"/>
</dbReference>
<dbReference type="PRINTS" id="PR00219">
    <property type="entry name" value="SYNAPTOBREVN"/>
</dbReference>
<evidence type="ECO:0000313" key="12">
    <source>
        <dbReference type="EMBL" id="CAE0272181.1"/>
    </source>
</evidence>
<dbReference type="PANTHER" id="PTHR21136">
    <property type="entry name" value="SNARE PROTEINS"/>
    <property type="match status" value="1"/>
</dbReference>
<dbReference type="Gene3D" id="3.30.450.50">
    <property type="entry name" value="Longin domain"/>
    <property type="match status" value="1"/>
</dbReference>
<evidence type="ECO:0000256" key="7">
    <source>
        <dbReference type="ARBA" id="ARBA00046280"/>
    </source>
</evidence>
<dbReference type="PROSITE" id="PS50892">
    <property type="entry name" value="V_SNARE"/>
    <property type="match status" value="1"/>
</dbReference>
<dbReference type="InterPro" id="IPR001388">
    <property type="entry name" value="Synaptobrevin-like"/>
</dbReference>
<dbReference type="Gene3D" id="1.20.5.110">
    <property type="match status" value="1"/>
</dbReference>
<evidence type="ECO:0000256" key="6">
    <source>
        <dbReference type="ARBA" id="ARBA00023136"/>
    </source>
</evidence>
<protein>
    <submittedName>
        <fullName evidence="12">Uncharacterized protein</fullName>
    </submittedName>
</protein>
<evidence type="ECO:0000256" key="2">
    <source>
        <dbReference type="ARBA" id="ARBA00022448"/>
    </source>
</evidence>
<keyword evidence="5 9" id="KW-1133">Transmembrane helix</keyword>
<organism evidence="12">
    <name type="scientific">Spumella elongata</name>
    <dbReference type="NCBI Taxonomy" id="89044"/>
    <lineage>
        <taxon>Eukaryota</taxon>
        <taxon>Sar</taxon>
        <taxon>Stramenopiles</taxon>
        <taxon>Ochrophyta</taxon>
        <taxon>Chrysophyceae</taxon>
        <taxon>Chromulinales</taxon>
        <taxon>Chromulinaceae</taxon>
        <taxon>Spumella</taxon>
    </lineage>
</organism>
<name>A0A7S3GNR1_9STRA</name>
<dbReference type="InterPro" id="IPR011012">
    <property type="entry name" value="Longin-like_dom_sf"/>
</dbReference>
<dbReference type="AlphaFoldDB" id="A0A7S3GNR1"/>